<evidence type="ECO:0000313" key="4">
    <source>
        <dbReference type="Proteomes" id="UP001138672"/>
    </source>
</evidence>
<evidence type="ECO:0000313" key="3">
    <source>
        <dbReference type="EMBL" id="MDQ0335413.1"/>
    </source>
</evidence>
<dbReference type="OrthoDB" id="118834at2"/>
<dbReference type="AlphaFoldDB" id="A0A9X0YJL8"/>
<dbReference type="Pfam" id="PF13924">
    <property type="entry name" value="Lipocalin_5"/>
    <property type="match status" value="1"/>
</dbReference>
<organism evidence="2 4">
    <name type="scientific">Formosa algae</name>
    <dbReference type="NCBI Taxonomy" id="225843"/>
    <lineage>
        <taxon>Bacteria</taxon>
        <taxon>Pseudomonadati</taxon>
        <taxon>Bacteroidota</taxon>
        <taxon>Flavobacteriia</taxon>
        <taxon>Flavobacteriales</taxon>
        <taxon>Flavobacteriaceae</taxon>
        <taxon>Formosa</taxon>
    </lineage>
</organism>
<evidence type="ECO:0000313" key="5">
    <source>
        <dbReference type="Proteomes" id="UP001231587"/>
    </source>
</evidence>
<keyword evidence="5" id="KW-1185">Reference proteome</keyword>
<sequence length="152" mass="17488">MKDINLRNQLVGAWALKDFTQENENGDITYPLDKKPSGFIIYTPDGYMSAQMQKKDRAMFDSDDMFGGKPEEYKQAASGYLAYSGRFFVDEQKQTVTHELTASLFPNWLGKEQVRLIKLDNETLILTTEQPVMFNGELQTAKVVWERAPENY</sequence>
<evidence type="ECO:0000313" key="2">
    <source>
        <dbReference type="EMBL" id="MBP1839814.1"/>
    </source>
</evidence>
<proteinExistence type="predicted"/>
<gene>
    <name evidence="2" type="ORF">J2Z56_001738</name>
    <name evidence="3" type="ORF">J2Z57_001861</name>
</gene>
<name>A0A9X0YJL8_9FLAO</name>
<reference evidence="2" key="1">
    <citation type="submission" date="2021-03" db="EMBL/GenBank/DDBJ databases">
        <title>Genomic Encyclopedia of Type Strains, Phase IV (KMG-IV): sequencing the most valuable type-strain genomes for metagenomic binning, comparative biology and taxonomic classification.</title>
        <authorList>
            <person name="Goeker M."/>
        </authorList>
    </citation>
    <scope>NUCLEOTIDE SEQUENCE</scope>
    <source>
        <strain evidence="2">DSM 15523</strain>
        <strain evidence="3 5">DSM 16476</strain>
    </source>
</reference>
<comment type="caution">
    <text evidence="2">The sequence shown here is derived from an EMBL/GenBank/DDBJ whole genome shotgun (WGS) entry which is preliminary data.</text>
</comment>
<dbReference type="EMBL" id="JAUSUU010000005">
    <property type="protein sequence ID" value="MDQ0335413.1"/>
    <property type="molecule type" value="Genomic_DNA"/>
</dbReference>
<dbReference type="RefSeq" id="WP_057783212.1">
    <property type="nucleotide sequence ID" value="NZ_JAGGJQ010000004.1"/>
</dbReference>
<feature type="domain" description="Lipocalin-like" evidence="1">
    <location>
        <begin position="11"/>
        <end position="148"/>
    </location>
</feature>
<accession>A0A9X0YJL8</accession>
<dbReference type="Proteomes" id="UP001231587">
    <property type="component" value="Unassembled WGS sequence"/>
</dbReference>
<evidence type="ECO:0000259" key="1">
    <source>
        <dbReference type="Pfam" id="PF13924"/>
    </source>
</evidence>
<protein>
    <recommendedName>
        <fullName evidence="1">Lipocalin-like domain-containing protein</fullName>
    </recommendedName>
</protein>
<dbReference type="Proteomes" id="UP001138672">
    <property type="component" value="Unassembled WGS sequence"/>
</dbReference>
<dbReference type="InterPro" id="IPR024311">
    <property type="entry name" value="Lipocalin-like"/>
</dbReference>
<dbReference type="EMBL" id="JAGGJQ010000004">
    <property type="protein sequence ID" value="MBP1839814.1"/>
    <property type="molecule type" value="Genomic_DNA"/>
</dbReference>